<dbReference type="Gene3D" id="3.30.70.330">
    <property type="match status" value="1"/>
</dbReference>
<feature type="compositionally biased region" description="Low complexity" evidence="1">
    <location>
        <begin position="166"/>
        <end position="177"/>
    </location>
</feature>
<dbReference type="OrthoDB" id="5418203at2759"/>
<dbReference type="PANTHER" id="PTHR21678:SF0">
    <property type="entry name" value="C3H1-TYPE DOMAIN-CONTAINING PROTEIN"/>
    <property type="match status" value="1"/>
</dbReference>
<dbReference type="VEuPathDB" id="FungiDB:TREMEDRAFT_57386"/>
<sequence>MSISLPNGTFIPAPSATGPVTAAVTRILHLTNFSPELKTRDLQIMFKEWETEKGGFRIKWVDDTNALVVFGDANIAKRAYLYLLLHPPTIFPPPAQIRPYDGPDAAQIIAALSARAMGHRSAASGLQSISNMAFGQSGSSISGISASLGMNGHSNQPLHINGNGNGNHNVNVQNNGNHEPKPIQSSAPVGGGMGNFVMPTKRSGNLNGVVGIARANQHTRIGSGSASWARQSMSGALSFPSSASGRLPTHNERVGKEEAPSSGNVSRSVSSSSEEDPILMLGPQQHIKTTAPGVGRSWTAPRRDSVSADKALMEIRRALDSVEAV</sequence>
<name>A0A4Q1BBP3_TREME</name>
<gene>
    <name evidence="2" type="ORF">M231_07229</name>
</gene>
<dbReference type="InterPro" id="IPR039884">
    <property type="entry name" value="R3HC1/R3HCL"/>
</dbReference>
<accession>A0A4Q1BBP3</accession>
<reference evidence="2 3" key="1">
    <citation type="submission" date="2016-06" db="EMBL/GenBank/DDBJ databases">
        <title>Evolution of pathogenesis and genome organization in the Tremellales.</title>
        <authorList>
            <person name="Cuomo C."/>
            <person name="Litvintseva A."/>
            <person name="Heitman J."/>
            <person name="Chen Y."/>
            <person name="Sun S."/>
            <person name="Springer D."/>
            <person name="Dromer F."/>
            <person name="Young S."/>
            <person name="Zeng Q."/>
            <person name="Chapman S."/>
            <person name="Gujja S."/>
            <person name="Saif S."/>
            <person name="Birren B."/>
        </authorList>
    </citation>
    <scope>NUCLEOTIDE SEQUENCE [LARGE SCALE GENOMIC DNA]</scope>
    <source>
        <strain evidence="2 3">ATCC 28783</strain>
    </source>
</reference>
<feature type="compositionally biased region" description="Basic and acidic residues" evidence="1">
    <location>
        <begin position="249"/>
        <end position="259"/>
    </location>
</feature>
<feature type="region of interest" description="Disordered" evidence="1">
    <location>
        <begin position="236"/>
        <end position="305"/>
    </location>
</feature>
<dbReference type="InParanoid" id="A0A4Q1BBP3"/>
<evidence type="ECO:0000256" key="1">
    <source>
        <dbReference type="SAM" id="MobiDB-lite"/>
    </source>
</evidence>
<evidence type="ECO:0000313" key="3">
    <source>
        <dbReference type="Proteomes" id="UP000289152"/>
    </source>
</evidence>
<dbReference type="PANTHER" id="PTHR21678">
    <property type="entry name" value="GROWTH INHIBITION AND DIFFERENTIATION RELATED PROTEIN 88"/>
    <property type="match status" value="1"/>
</dbReference>
<feature type="compositionally biased region" description="Low complexity" evidence="1">
    <location>
        <begin position="261"/>
        <end position="272"/>
    </location>
</feature>
<organism evidence="2 3">
    <name type="scientific">Tremella mesenterica</name>
    <name type="common">Jelly fungus</name>
    <dbReference type="NCBI Taxonomy" id="5217"/>
    <lineage>
        <taxon>Eukaryota</taxon>
        <taxon>Fungi</taxon>
        <taxon>Dikarya</taxon>
        <taxon>Basidiomycota</taxon>
        <taxon>Agaricomycotina</taxon>
        <taxon>Tremellomycetes</taxon>
        <taxon>Tremellales</taxon>
        <taxon>Tremellaceae</taxon>
        <taxon>Tremella</taxon>
    </lineage>
</organism>
<dbReference type="AlphaFoldDB" id="A0A4Q1BBP3"/>
<dbReference type="InterPro" id="IPR012677">
    <property type="entry name" value="Nucleotide-bd_a/b_plait_sf"/>
</dbReference>
<feature type="region of interest" description="Disordered" evidence="1">
    <location>
        <begin position="146"/>
        <end position="192"/>
    </location>
</feature>
<comment type="caution">
    <text evidence="2">The sequence shown here is derived from an EMBL/GenBank/DDBJ whole genome shotgun (WGS) entry which is preliminary data.</text>
</comment>
<protein>
    <submittedName>
        <fullName evidence="2">Uncharacterized protein</fullName>
    </submittedName>
</protein>
<dbReference type="EMBL" id="SDIL01000133">
    <property type="protein sequence ID" value="RXK35497.1"/>
    <property type="molecule type" value="Genomic_DNA"/>
</dbReference>
<proteinExistence type="predicted"/>
<evidence type="ECO:0000313" key="2">
    <source>
        <dbReference type="EMBL" id="RXK35497.1"/>
    </source>
</evidence>
<keyword evidence="3" id="KW-1185">Reference proteome</keyword>
<dbReference type="Proteomes" id="UP000289152">
    <property type="component" value="Unassembled WGS sequence"/>
</dbReference>